<feature type="modified residue" description="4-aspartylphosphate" evidence="3">
    <location>
        <position position="120"/>
    </location>
</feature>
<dbReference type="SUPFAM" id="SSF52172">
    <property type="entry name" value="CheY-like"/>
    <property type="match status" value="1"/>
</dbReference>
<accession>A0A0K1QAM6</accession>
<evidence type="ECO:0000256" key="3">
    <source>
        <dbReference type="PROSITE-ProRule" id="PRU00169"/>
    </source>
</evidence>
<dbReference type="InterPro" id="IPR001789">
    <property type="entry name" value="Sig_transdc_resp-reg_receiver"/>
</dbReference>
<feature type="domain" description="Response regulatory" evidence="4">
    <location>
        <begin position="59"/>
        <end position="184"/>
    </location>
</feature>
<dbReference type="Pfam" id="PF00072">
    <property type="entry name" value="Response_reg"/>
    <property type="match status" value="1"/>
</dbReference>
<dbReference type="SMART" id="SM00448">
    <property type="entry name" value="REC"/>
    <property type="match status" value="1"/>
</dbReference>
<keyword evidence="1 3" id="KW-0597">Phosphoprotein</keyword>
<gene>
    <name evidence="5" type="ORF">AKJ09_09504</name>
</gene>
<organism evidence="5 6">
    <name type="scientific">Labilithrix luteola</name>
    <dbReference type="NCBI Taxonomy" id="1391654"/>
    <lineage>
        <taxon>Bacteria</taxon>
        <taxon>Pseudomonadati</taxon>
        <taxon>Myxococcota</taxon>
        <taxon>Polyangia</taxon>
        <taxon>Polyangiales</taxon>
        <taxon>Labilitrichaceae</taxon>
        <taxon>Labilithrix</taxon>
    </lineage>
</organism>
<dbReference type="Proteomes" id="UP000064967">
    <property type="component" value="Chromosome"/>
</dbReference>
<dbReference type="STRING" id="1391654.AKJ09_09504"/>
<dbReference type="PANTHER" id="PTHR44591:SF14">
    <property type="entry name" value="PROTEIN PILG"/>
    <property type="match status" value="1"/>
</dbReference>
<name>A0A0K1QAM6_9BACT</name>
<proteinExistence type="predicted"/>
<dbReference type="KEGG" id="llu:AKJ09_09504"/>
<dbReference type="InterPro" id="IPR050595">
    <property type="entry name" value="Bact_response_regulator"/>
</dbReference>
<evidence type="ECO:0000256" key="2">
    <source>
        <dbReference type="ARBA" id="ARBA00023012"/>
    </source>
</evidence>
<dbReference type="PANTHER" id="PTHR44591">
    <property type="entry name" value="STRESS RESPONSE REGULATOR PROTEIN 1"/>
    <property type="match status" value="1"/>
</dbReference>
<dbReference type="AlphaFoldDB" id="A0A0K1QAM6"/>
<evidence type="ECO:0000313" key="5">
    <source>
        <dbReference type="EMBL" id="AKV02841.1"/>
    </source>
</evidence>
<keyword evidence="6" id="KW-1185">Reference proteome</keyword>
<dbReference type="Gene3D" id="3.40.50.2300">
    <property type="match status" value="1"/>
</dbReference>
<reference evidence="5 6" key="1">
    <citation type="submission" date="2015-08" db="EMBL/GenBank/DDBJ databases">
        <authorList>
            <person name="Babu N.S."/>
            <person name="Beckwith C.J."/>
            <person name="Beseler K.G."/>
            <person name="Brison A."/>
            <person name="Carone J.V."/>
            <person name="Caskin T.P."/>
            <person name="Diamond M."/>
            <person name="Durham M.E."/>
            <person name="Foxe J.M."/>
            <person name="Go M."/>
            <person name="Henderson B.A."/>
            <person name="Jones I.B."/>
            <person name="McGettigan J.A."/>
            <person name="Micheletti S.J."/>
            <person name="Nasrallah M.E."/>
            <person name="Ortiz D."/>
            <person name="Piller C.R."/>
            <person name="Privatt S.R."/>
            <person name="Schneider S.L."/>
            <person name="Sharp S."/>
            <person name="Smith T.C."/>
            <person name="Stanton J.D."/>
            <person name="Ullery H.E."/>
            <person name="Wilson R.J."/>
            <person name="Serrano M.G."/>
            <person name="Buck G."/>
            <person name="Lee V."/>
            <person name="Wang Y."/>
            <person name="Carvalho R."/>
            <person name="Voegtly L."/>
            <person name="Shi R."/>
            <person name="Duckworth R."/>
            <person name="Johnson A."/>
            <person name="Loviza R."/>
            <person name="Walstead R."/>
            <person name="Shah Z."/>
            <person name="Kiflezghi M."/>
            <person name="Wade K."/>
            <person name="Ball S.L."/>
            <person name="Bradley K.W."/>
            <person name="Asai D.J."/>
            <person name="Bowman C.A."/>
            <person name="Russell D.A."/>
            <person name="Pope W.H."/>
            <person name="Jacobs-Sera D."/>
            <person name="Hendrix R.W."/>
            <person name="Hatfull G.F."/>
        </authorList>
    </citation>
    <scope>NUCLEOTIDE SEQUENCE [LARGE SCALE GENOMIC DNA]</scope>
    <source>
        <strain evidence="5 6">DSM 27648</strain>
    </source>
</reference>
<dbReference type="PROSITE" id="PS50110">
    <property type="entry name" value="RESPONSE_REGULATORY"/>
    <property type="match status" value="1"/>
</dbReference>
<sequence length="188" mass="20884">MRSRPKARAWRELGIFRGRPCGICAAWPERLSGGRSTSHPVDCAAIALSIRRFLMSAKILVVADDDVDMRTLLASRLRRRGYEVIEVADGVELLGYLRSTVQSWTLDDEEVRVPSAIISDVTMPGLNGFDVIEDLRRDGCHIPVILITGLETEETNDKAARWDAMVCTKPFDIFRFCSTVDEVVGASG</sequence>
<evidence type="ECO:0000313" key="6">
    <source>
        <dbReference type="Proteomes" id="UP000064967"/>
    </source>
</evidence>
<dbReference type="GO" id="GO:0000160">
    <property type="term" value="P:phosphorelay signal transduction system"/>
    <property type="evidence" value="ECO:0007669"/>
    <property type="project" value="UniProtKB-KW"/>
</dbReference>
<dbReference type="CDD" id="cd00156">
    <property type="entry name" value="REC"/>
    <property type="match status" value="1"/>
</dbReference>
<protein>
    <submittedName>
        <fullName evidence="5">Response regulator</fullName>
    </submittedName>
</protein>
<dbReference type="InterPro" id="IPR011006">
    <property type="entry name" value="CheY-like_superfamily"/>
</dbReference>
<keyword evidence="2" id="KW-0902">Two-component regulatory system</keyword>
<evidence type="ECO:0000259" key="4">
    <source>
        <dbReference type="PROSITE" id="PS50110"/>
    </source>
</evidence>
<dbReference type="EMBL" id="CP012333">
    <property type="protein sequence ID" value="AKV02841.1"/>
    <property type="molecule type" value="Genomic_DNA"/>
</dbReference>
<evidence type="ECO:0000256" key="1">
    <source>
        <dbReference type="ARBA" id="ARBA00022553"/>
    </source>
</evidence>